<keyword evidence="5" id="KW-0119">Carbohydrate metabolism</keyword>
<protein>
    <submittedName>
        <fullName evidence="9">Galactokinase</fullName>
    </submittedName>
</protein>
<dbReference type="EMBL" id="DPIY01000010">
    <property type="protein sequence ID" value="HCT58466.1"/>
    <property type="molecule type" value="Genomic_DNA"/>
</dbReference>
<feature type="domain" description="Galactokinase N-terminal" evidence="8">
    <location>
        <begin position="48"/>
        <end position="85"/>
    </location>
</feature>
<dbReference type="GO" id="GO:0006012">
    <property type="term" value="P:galactose metabolic process"/>
    <property type="evidence" value="ECO:0007669"/>
    <property type="project" value="UniProtKB-KW"/>
</dbReference>
<dbReference type="Gene3D" id="3.30.70.890">
    <property type="entry name" value="GHMP kinase, C-terminal domain"/>
    <property type="match status" value="1"/>
</dbReference>
<dbReference type="InterPro" id="IPR000705">
    <property type="entry name" value="Galactokinase"/>
</dbReference>
<evidence type="ECO:0000259" key="8">
    <source>
        <dbReference type="Pfam" id="PF10509"/>
    </source>
</evidence>
<gene>
    <name evidence="9" type="ORF">DGD08_14775</name>
</gene>
<dbReference type="InterPro" id="IPR006204">
    <property type="entry name" value="GHMP_kinase_N_dom"/>
</dbReference>
<evidence type="ECO:0000259" key="7">
    <source>
        <dbReference type="Pfam" id="PF08544"/>
    </source>
</evidence>
<dbReference type="Pfam" id="PF08544">
    <property type="entry name" value="GHMP_kinases_C"/>
    <property type="match status" value="1"/>
</dbReference>
<dbReference type="Gene3D" id="3.30.230.10">
    <property type="match status" value="1"/>
</dbReference>
<keyword evidence="3 9" id="KW-0418">Kinase</keyword>
<accession>A0A3D4VBH4</accession>
<feature type="domain" description="GHMP kinase C-terminal" evidence="7">
    <location>
        <begin position="353"/>
        <end position="432"/>
    </location>
</feature>
<evidence type="ECO:0000256" key="2">
    <source>
        <dbReference type="ARBA" id="ARBA00022741"/>
    </source>
</evidence>
<dbReference type="Pfam" id="PF00288">
    <property type="entry name" value="GHMP_kinases_N"/>
    <property type="match status" value="1"/>
</dbReference>
<evidence type="ECO:0000313" key="9">
    <source>
        <dbReference type="EMBL" id="HCT58466.1"/>
    </source>
</evidence>
<dbReference type="SUPFAM" id="SSF54211">
    <property type="entry name" value="Ribosomal protein S5 domain 2-like"/>
    <property type="match status" value="1"/>
</dbReference>
<dbReference type="AlphaFoldDB" id="A0A3D4VBH4"/>
<dbReference type="Proteomes" id="UP000264071">
    <property type="component" value="Unassembled WGS sequence"/>
</dbReference>
<dbReference type="InterPro" id="IPR019539">
    <property type="entry name" value="GalKase_N"/>
</dbReference>
<evidence type="ECO:0000256" key="4">
    <source>
        <dbReference type="ARBA" id="ARBA00022840"/>
    </source>
</evidence>
<organism evidence="9 10">
    <name type="scientific">Gemmatimonas aurantiaca</name>
    <dbReference type="NCBI Taxonomy" id="173480"/>
    <lineage>
        <taxon>Bacteria</taxon>
        <taxon>Pseudomonadati</taxon>
        <taxon>Gemmatimonadota</taxon>
        <taxon>Gemmatimonadia</taxon>
        <taxon>Gemmatimonadales</taxon>
        <taxon>Gemmatimonadaceae</taxon>
        <taxon>Gemmatimonas</taxon>
    </lineage>
</organism>
<comment type="caution">
    <text evidence="9">The sequence shown here is derived from an EMBL/GenBank/DDBJ whole genome shotgun (WGS) entry which is preliminary data.</text>
</comment>
<dbReference type="InterPro" id="IPR013750">
    <property type="entry name" value="GHMP_kinase_C_dom"/>
</dbReference>
<dbReference type="Pfam" id="PF10509">
    <property type="entry name" value="GalKase_gal_bdg"/>
    <property type="match status" value="1"/>
</dbReference>
<dbReference type="InterPro" id="IPR014721">
    <property type="entry name" value="Ribsml_uS5_D2-typ_fold_subgr"/>
</dbReference>
<evidence type="ECO:0000259" key="6">
    <source>
        <dbReference type="Pfam" id="PF00288"/>
    </source>
</evidence>
<feature type="domain" description="GHMP kinase N-terminal" evidence="6">
    <location>
        <begin position="123"/>
        <end position="173"/>
    </location>
</feature>
<evidence type="ECO:0000256" key="1">
    <source>
        <dbReference type="ARBA" id="ARBA00006566"/>
    </source>
</evidence>
<dbReference type="PIRSF" id="PIRSF000530">
    <property type="entry name" value="Galactokinase"/>
    <property type="match status" value="1"/>
</dbReference>
<dbReference type="InterPro" id="IPR006206">
    <property type="entry name" value="Mevalonate/galactokinase"/>
</dbReference>
<keyword evidence="2" id="KW-0547">Nucleotide-binding</keyword>
<proteinExistence type="inferred from homology"/>
<name>A0A3D4VBH4_9BACT</name>
<dbReference type="PANTHER" id="PTHR10457:SF7">
    <property type="entry name" value="GALACTOKINASE-RELATED"/>
    <property type="match status" value="1"/>
</dbReference>
<evidence type="ECO:0000256" key="5">
    <source>
        <dbReference type="ARBA" id="ARBA00023144"/>
    </source>
</evidence>
<dbReference type="GO" id="GO:0004335">
    <property type="term" value="F:galactokinase activity"/>
    <property type="evidence" value="ECO:0007669"/>
    <property type="project" value="InterPro"/>
</dbReference>
<keyword evidence="5" id="KW-0299">Galactose metabolism</keyword>
<dbReference type="SUPFAM" id="SSF55060">
    <property type="entry name" value="GHMP Kinase, C-terminal domain"/>
    <property type="match status" value="1"/>
</dbReference>
<reference evidence="9 10" key="1">
    <citation type="journal article" date="2018" name="Nat. Biotechnol.">
        <title>A standardized bacterial taxonomy based on genome phylogeny substantially revises the tree of life.</title>
        <authorList>
            <person name="Parks D.H."/>
            <person name="Chuvochina M."/>
            <person name="Waite D.W."/>
            <person name="Rinke C."/>
            <person name="Skarshewski A."/>
            <person name="Chaumeil P.A."/>
            <person name="Hugenholtz P."/>
        </authorList>
    </citation>
    <scope>NUCLEOTIDE SEQUENCE [LARGE SCALE GENOMIC DNA]</scope>
    <source>
        <strain evidence="9">UBA8844</strain>
    </source>
</reference>
<evidence type="ECO:0000313" key="10">
    <source>
        <dbReference type="Proteomes" id="UP000264071"/>
    </source>
</evidence>
<keyword evidence="4" id="KW-0067">ATP-binding</keyword>
<comment type="similarity">
    <text evidence="1">Belongs to the GHMP kinase family. GalK subfamily.</text>
</comment>
<dbReference type="PRINTS" id="PR00473">
    <property type="entry name" value="GALCTOKINASE"/>
</dbReference>
<dbReference type="GO" id="GO:0005829">
    <property type="term" value="C:cytosol"/>
    <property type="evidence" value="ECO:0007669"/>
    <property type="project" value="TreeGrafter"/>
</dbReference>
<dbReference type="GO" id="GO:0005524">
    <property type="term" value="F:ATP binding"/>
    <property type="evidence" value="ECO:0007669"/>
    <property type="project" value="UniProtKB-KW"/>
</dbReference>
<keyword evidence="3 9" id="KW-0808">Transferase</keyword>
<dbReference type="PANTHER" id="PTHR10457">
    <property type="entry name" value="MEVALONATE KINASE/GALACTOKINASE"/>
    <property type="match status" value="1"/>
</dbReference>
<dbReference type="InterPro" id="IPR020568">
    <property type="entry name" value="Ribosomal_Su5_D2-typ_SF"/>
</dbReference>
<sequence>MSSDRTLLSSYALSASPLSPEAMKAATQLCRDAHQALDRVDVPARGRRTWIVPGRIEVLGKHVDYAGGRSLLCTVERALVIVARPRTDAMVVIRDARRRETVSLSLEHPQRGSVPWSVYPRTVMARLLHNFGSAVRGADISLASNLPPAAGVSSSSAFTVALSAAMASLSALDQDPRWTDSITDRLTLAGYVGALENGGDFAGLSGERGVGTMGGAQDQTAILCCSPGQLDVFRWIPAAHERSVPWPQTHRFVVAVSGVVAAKTGAAKERYNRAARTAHRLVLAWNRHAGDSVRTLHDAFLSASGGTVPQAVPEALFIAADVADAPDFSARHLRARLEQFFEETFVLVPKATDALARGDLPAFGSLVDASQFGAERALENQIAETVHLHRYARDLGADAASAFGAGFGGSVWAMIPAAQADPFLARWRERYARAHPIAAQRAQFFTTVPSASAFEIVD</sequence>
<dbReference type="InterPro" id="IPR036554">
    <property type="entry name" value="GHMP_kinase_C_sf"/>
</dbReference>
<evidence type="ECO:0000256" key="3">
    <source>
        <dbReference type="ARBA" id="ARBA00022777"/>
    </source>
</evidence>
<dbReference type="PRINTS" id="PR00959">
    <property type="entry name" value="MEVGALKINASE"/>
</dbReference>